<dbReference type="PROSITE" id="PS51257">
    <property type="entry name" value="PROKAR_LIPOPROTEIN"/>
    <property type="match status" value="1"/>
</dbReference>
<evidence type="ECO:0000313" key="2">
    <source>
        <dbReference type="EMBL" id="ATB35118.1"/>
    </source>
</evidence>
<accession>A0A250IV21</accession>
<evidence type="ECO:0000256" key="1">
    <source>
        <dbReference type="SAM" id="SignalP"/>
    </source>
</evidence>
<organism evidence="2 3">
    <name type="scientific">Cystobacter fuscus</name>
    <dbReference type="NCBI Taxonomy" id="43"/>
    <lineage>
        <taxon>Bacteria</taxon>
        <taxon>Pseudomonadati</taxon>
        <taxon>Myxococcota</taxon>
        <taxon>Myxococcia</taxon>
        <taxon>Myxococcales</taxon>
        <taxon>Cystobacterineae</taxon>
        <taxon>Archangiaceae</taxon>
        <taxon>Cystobacter</taxon>
    </lineage>
</organism>
<evidence type="ECO:0000313" key="3">
    <source>
        <dbReference type="Proteomes" id="UP000217257"/>
    </source>
</evidence>
<feature type="signal peptide" evidence="1">
    <location>
        <begin position="1"/>
        <end position="29"/>
    </location>
</feature>
<dbReference type="RefSeq" id="WP_232537317.1">
    <property type="nucleotide sequence ID" value="NZ_CP022098.1"/>
</dbReference>
<sequence>MRMRAFRPVLATALLAVGCVSTTTLRPLASTPTTPAGTPLAQEHGVRLVANGAAWKGSPSHLGRIVTPVEIRLENQSGRPLRVAPEDFTLVGTSRFEYAALTLPQLSQENVSGVGGSGQAGEGVAEPIFVGRPPIWPGFGWGLGWFDPFYDPFYGPYAYGYAPEPLPTEDMVKAALPQGTLQPGGAVTGFLYFQNVSEREGQVTLRARLVDARTGEQFGTLDIPFQVQG</sequence>
<protein>
    <recommendedName>
        <fullName evidence="4">Lipoprotein</fullName>
    </recommendedName>
</protein>
<reference evidence="2 3" key="1">
    <citation type="submission" date="2017-06" db="EMBL/GenBank/DDBJ databases">
        <title>Sequencing and comparative analysis of myxobacterial genomes.</title>
        <authorList>
            <person name="Rupp O."/>
            <person name="Goesmann A."/>
            <person name="Sogaard-Andersen L."/>
        </authorList>
    </citation>
    <scope>NUCLEOTIDE SEQUENCE [LARGE SCALE GENOMIC DNA]</scope>
    <source>
        <strain evidence="2 3">DSM 52655</strain>
    </source>
</reference>
<keyword evidence="1" id="KW-0732">Signal</keyword>
<dbReference type="Proteomes" id="UP000217257">
    <property type="component" value="Chromosome"/>
</dbReference>
<dbReference type="KEGG" id="cfus:CYFUS_000530"/>
<evidence type="ECO:0008006" key="4">
    <source>
        <dbReference type="Google" id="ProtNLM"/>
    </source>
</evidence>
<proteinExistence type="predicted"/>
<dbReference type="EMBL" id="CP022098">
    <property type="protein sequence ID" value="ATB35118.1"/>
    <property type="molecule type" value="Genomic_DNA"/>
</dbReference>
<gene>
    <name evidence="2" type="ORF">CYFUS_000530</name>
</gene>
<feature type="chain" id="PRO_5012806573" description="Lipoprotein" evidence="1">
    <location>
        <begin position="30"/>
        <end position="229"/>
    </location>
</feature>
<dbReference type="AlphaFoldDB" id="A0A250IV21"/>
<name>A0A250IV21_9BACT</name>